<dbReference type="Pfam" id="PF08281">
    <property type="entry name" value="Sigma70_r4_2"/>
    <property type="match status" value="1"/>
</dbReference>
<sequence>MSHHDKLTSYLLEVGGEVFRFLISKGAAKEDAEDIIQNTFYKVYTMIDALEESNLRAWFYRVALNEFIDLKRKKHTQHLTLSMELQEKLADVSNPIEKILQQDEIISLLKNVKPTYQEIFILKYYYDLSYEEIGELLQLQVENVKKKLYRARKTIQSEVGGIQKWINRFKRR</sequence>
<dbReference type="OrthoDB" id="9784984at2"/>
<evidence type="ECO:0000256" key="2">
    <source>
        <dbReference type="ARBA" id="ARBA00023015"/>
    </source>
</evidence>
<evidence type="ECO:0000256" key="1">
    <source>
        <dbReference type="ARBA" id="ARBA00010641"/>
    </source>
</evidence>
<protein>
    <submittedName>
        <fullName evidence="7">RNA polymerase sigma factor</fullName>
    </submittedName>
</protein>
<evidence type="ECO:0000313" key="8">
    <source>
        <dbReference type="Proteomes" id="UP000030437"/>
    </source>
</evidence>
<dbReference type="GO" id="GO:0016987">
    <property type="term" value="F:sigma factor activity"/>
    <property type="evidence" value="ECO:0007669"/>
    <property type="project" value="UniProtKB-KW"/>
</dbReference>
<name>A0A0A3IL55_9BACI</name>
<dbReference type="InterPro" id="IPR014284">
    <property type="entry name" value="RNA_pol_sigma-70_dom"/>
</dbReference>
<comment type="similarity">
    <text evidence="1">Belongs to the sigma-70 factor family. ECF subfamily.</text>
</comment>
<dbReference type="PANTHER" id="PTHR43133">
    <property type="entry name" value="RNA POLYMERASE ECF-TYPE SIGMA FACTO"/>
    <property type="match status" value="1"/>
</dbReference>
<dbReference type="Gene3D" id="1.10.1740.10">
    <property type="match status" value="1"/>
</dbReference>
<reference evidence="7 8" key="1">
    <citation type="submission" date="2014-02" db="EMBL/GenBank/DDBJ databases">
        <title>Draft genome sequence of Lysinibacillus odysseyi NBRC 100172.</title>
        <authorList>
            <person name="Zhang F."/>
            <person name="Wang G."/>
            <person name="Zhang L."/>
        </authorList>
    </citation>
    <scope>NUCLEOTIDE SEQUENCE [LARGE SCALE GENOMIC DNA]</scope>
    <source>
        <strain evidence="7 8">NBRC 100172</strain>
    </source>
</reference>
<dbReference type="InterPro" id="IPR013325">
    <property type="entry name" value="RNA_pol_sigma_r2"/>
</dbReference>
<dbReference type="Pfam" id="PF04542">
    <property type="entry name" value="Sigma70_r2"/>
    <property type="match status" value="1"/>
</dbReference>
<comment type="caution">
    <text evidence="7">The sequence shown here is derived from an EMBL/GenBank/DDBJ whole genome shotgun (WGS) entry which is preliminary data.</text>
</comment>
<dbReference type="InterPro" id="IPR013249">
    <property type="entry name" value="RNA_pol_sigma70_r4_t2"/>
</dbReference>
<dbReference type="NCBIfam" id="TIGR02937">
    <property type="entry name" value="sigma70-ECF"/>
    <property type="match status" value="1"/>
</dbReference>
<keyword evidence="8" id="KW-1185">Reference proteome</keyword>
<keyword evidence="2" id="KW-0805">Transcription regulation</keyword>
<keyword evidence="3" id="KW-0731">Sigma factor</keyword>
<dbReference type="InterPro" id="IPR013324">
    <property type="entry name" value="RNA_pol_sigma_r3/r4-like"/>
</dbReference>
<feature type="domain" description="RNA polymerase sigma-70 region 2" evidence="5">
    <location>
        <begin position="17"/>
        <end position="74"/>
    </location>
</feature>
<dbReference type="EMBL" id="JPVP01000054">
    <property type="protein sequence ID" value="KGR85484.1"/>
    <property type="molecule type" value="Genomic_DNA"/>
</dbReference>
<feature type="domain" description="RNA polymerase sigma factor 70 region 4 type 2" evidence="6">
    <location>
        <begin position="103"/>
        <end position="154"/>
    </location>
</feature>
<organism evidence="7 8">
    <name type="scientific">Lysinibacillus odysseyi 34hs-1 = NBRC 100172</name>
    <dbReference type="NCBI Taxonomy" id="1220589"/>
    <lineage>
        <taxon>Bacteria</taxon>
        <taxon>Bacillati</taxon>
        <taxon>Bacillota</taxon>
        <taxon>Bacilli</taxon>
        <taxon>Bacillales</taxon>
        <taxon>Bacillaceae</taxon>
        <taxon>Lysinibacillus</taxon>
    </lineage>
</organism>
<dbReference type="Gene3D" id="1.10.10.10">
    <property type="entry name" value="Winged helix-like DNA-binding domain superfamily/Winged helix DNA-binding domain"/>
    <property type="match status" value="1"/>
</dbReference>
<gene>
    <name evidence="7" type="ORF">CD32_09725</name>
</gene>
<dbReference type="eggNOG" id="COG1595">
    <property type="taxonomic scope" value="Bacteria"/>
</dbReference>
<accession>A0A0A3IL55</accession>
<dbReference type="SUPFAM" id="SSF88659">
    <property type="entry name" value="Sigma3 and sigma4 domains of RNA polymerase sigma factors"/>
    <property type="match status" value="1"/>
</dbReference>
<evidence type="ECO:0000256" key="4">
    <source>
        <dbReference type="ARBA" id="ARBA00023163"/>
    </source>
</evidence>
<dbReference type="Proteomes" id="UP000030437">
    <property type="component" value="Unassembled WGS sequence"/>
</dbReference>
<evidence type="ECO:0000313" key="7">
    <source>
        <dbReference type="EMBL" id="KGR85484.1"/>
    </source>
</evidence>
<dbReference type="STRING" id="1220589.CD32_09725"/>
<dbReference type="SUPFAM" id="SSF88946">
    <property type="entry name" value="Sigma2 domain of RNA polymerase sigma factors"/>
    <property type="match status" value="1"/>
</dbReference>
<dbReference type="PANTHER" id="PTHR43133:SF60">
    <property type="entry name" value="RNA POLYMERASE SIGMA FACTOR SIGV"/>
    <property type="match status" value="1"/>
</dbReference>
<dbReference type="RefSeq" id="WP_036153938.1">
    <property type="nucleotide sequence ID" value="NZ_AVCX01000007.1"/>
</dbReference>
<dbReference type="CDD" id="cd06171">
    <property type="entry name" value="Sigma70_r4"/>
    <property type="match status" value="1"/>
</dbReference>
<dbReference type="InterPro" id="IPR007627">
    <property type="entry name" value="RNA_pol_sigma70_r2"/>
</dbReference>
<evidence type="ECO:0000259" key="5">
    <source>
        <dbReference type="Pfam" id="PF04542"/>
    </source>
</evidence>
<evidence type="ECO:0000256" key="3">
    <source>
        <dbReference type="ARBA" id="ARBA00023082"/>
    </source>
</evidence>
<evidence type="ECO:0000259" key="6">
    <source>
        <dbReference type="Pfam" id="PF08281"/>
    </source>
</evidence>
<proteinExistence type="inferred from homology"/>
<dbReference type="AlphaFoldDB" id="A0A0A3IL55"/>
<dbReference type="InterPro" id="IPR039425">
    <property type="entry name" value="RNA_pol_sigma-70-like"/>
</dbReference>
<dbReference type="GO" id="GO:0003677">
    <property type="term" value="F:DNA binding"/>
    <property type="evidence" value="ECO:0007669"/>
    <property type="project" value="InterPro"/>
</dbReference>
<keyword evidence="4" id="KW-0804">Transcription</keyword>
<dbReference type="GO" id="GO:0006352">
    <property type="term" value="P:DNA-templated transcription initiation"/>
    <property type="evidence" value="ECO:0007669"/>
    <property type="project" value="InterPro"/>
</dbReference>
<dbReference type="InterPro" id="IPR036388">
    <property type="entry name" value="WH-like_DNA-bd_sf"/>
</dbReference>